<reference evidence="1 2" key="1">
    <citation type="journal article" date="2021" name="BMC Genomics">
        <title>Datura genome reveals duplications of psychoactive alkaloid biosynthetic genes and high mutation rate following tissue culture.</title>
        <authorList>
            <person name="Rajewski A."/>
            <person name="Carter-House D."/>
            <person name="Stajich J."/>
            <person name="Litt A."/>
        </authorList>
    </citation>
    <scope>NUCLEOTIDE SEQUENCE [LARGE SCALE GENOMIC DNA]</scope>
    <source>
        <strain evidence="1">AR-01</strain>
    </source>
</reference>
<dbReference type="Proteomes" id="UP000823775">
    <property type="component" value="Unassembled WGS sequence"/>
</dbReference>
<proteinExistence type="predicted"/>
<protein>
    <submittedName>
        <fullName evidence="1">Uncharacterized protein</fullName>
    </submittedName>
</protein>
<evidence type="ECO:0000313" key="2">
    <source>
        <dbReference type="Proteomes" id="UP000823775"/>
    </source>
</evidence>
<sequence>MFKNFVSANVVVPGGQLPFLALTGIRGIRPYAPARVLRQFERKQNFPQVGYMGVYVIDYEECGVPYANDIVRGYIMKIPKNAASVEEYRGVSPAKNKEKGRFMATPNDESFWPLRFTQENKQITLKAHFRNYLWGPEVVQCSTIYQGLQYLGILHPIEEGSSEYQFKGECAYHINQ</sequence>
<dbReference type="EMBL" id="JACEIK010003524">
    <property type="protein sequence ID" value="MCD9642059.1"/>
    <property type="molecule type" value="Genomic_DNA"/>
</dbReference>
<accession>A0ABS8V5E5</accession>
<keyword evidence="2" id="KW-1185">Reference proteome</keyword>
<organism evidence="1 2">
    <name type="scientific">Datura stramonium</name>
    <name type="common">Jimsonweed</name>
    <name type="synonym">Common thornapple</name>
    <dbReference type="NCBI Taxonomy" id="4076"/>
    <lineage>
        <taxon>Eukaryota</taxon>
        <taxon>Viridiplantae</taxon>
        <taxon>Streptophyta</taxon>
        <taxon>Embryophyta</taxon>
        <taxon>Tracheophyta</taxon>
        <taxon>Spermatophyta</taxon>
        <taxon>Magnoliopsida</taxon>
        <taxon>eudicotyledons</taxon>
        <taxon>Gunneridae</taxon>
        <taxon>Pentapetalae</taxon>
        <taxon>asterids</taxon>
        <taxon>lamiids</taxon>
        <taxon>Solanales</taxon>
        <taxon>Solanaceae</taxon>
        <taxon>Solanoideae</taxon>
        <taxon>Datureae</taxon>
        <taxon>Datura</taxon>
    </lineage>
</organism>
<name>A0ABS8V5E5_DATST</name>
<comment type="caution">
    <text evidence="1">The sequence shown here is derived from an EMBL/GenBank/DDBJ whole genome shotgun (WGS) entry which is preliminary data.</text>
</comment>
<gene>
    <name evidence="1" type="ORF">HAX54_028657</name>
</gene>
<evidence type="ECO:0000313" key="1">
    <source>
        <dbReference type="EMBL" id="MCD9642059.1"/>
    </source>
</evidence>